<keyword evidence="3 4" id="KW-0456">Lyase</keyword>
<dbReference type="InterPro" id="IPR036428">
    <property type="entry name" value="PCD_sf"/>
</dbReference>
<dbReference type="EC" id="4.2.1.96" evidence="4"/>
<name>A0A1I7AX15_9FLAO</name>
<dbReference type="Pfam" id="PF01329">
    <property type="entry name" value="Pterin_4a"/>
    <property type="match status" value="1"/>
</dbReference>
<dbReference type="PANTHER" id="PTHR12599">
    <property type="entry name" value="PTERIN-4-ALPHA-CARBINOLAMINE DEHYDRATASE"/>
    <property type="match status" value="1"/>
</dbReference>
<evidence type="ECO:0000256" key="4">
    <source>
        <dbReference type="HAMAP-Rule" id="MF_00434"/>
    </source>
</evidence>
<dbReference type="GO" id="GO:0008124">
    <property type="term" value="F:4-alpha-hydroxytetrahydrobiopterin dehydratase activity"/>
    <property type="evidence" value="ECO:0007669"/>
    <property type="project" value="UniProtKB-UniRule"/>
</dbReference>
<dbReference type="GO" id="GO:0006729">
    <property type="term" value="P:tetrahydrobiopterin biosynthetic process"/>
    <property type="evidence" value="ECO:0007669"/>
    <property type="project" value="InterPro"/>
</dbReference>
<dbReference type="SUPFAM" id="SSF55248">
    <property type="entry name" value="PCD-like"/>
    <property type="match status" value="1"/>
</dbReference>
<comment type="similarity">
    <text evidence="2 4">Belongs to the pterin-4-alpha-carbinolamine dehydratase family.</text>
</comment>
<gene>
    <name evidence="5" type="ORF">SAMN05216474_2366</name>
</gene>
<dbReference type="AlphaFoldDB" id="A0A1I7AX15"/>
<dbReference type="HAMAP" id="MF_00434">
    <property type="entry name" value="Pterin_4_alpha"/>
    <property type="match status" value="1"/>
</dbReference>
<dbReference type="EMBL" id="FPAS01000004">
    <property type="protein sequence ID" value="SFT79454.1"/>
    <property type="molecule type" value="Genomic_DNA"/>
</dbReference>
<dbReference type="Proteomes" id="UP000236454">
    <property type="component" value="Unassembled WGS sequence"/>
</dbReference>
<evidence type="ECO:0000256" key="3">
    <source>
        <dbReference type="ARBA" id="ARBA00023239"/>
    </source>
</evidence>
<dbReference type="STRING" id="477690.SAMN05216474_2366"/>
<dbReference type="RefSeq" id="WP_090250116.1">
    <property type="nucleotide sequence ID" value="NZ_FPAS01000004.1"/>
</dbReference>
<comment type="catalytic activity">
    <reaction evidence="1 4">
        <text>(4aS,6R)-4a-hydroxy-L-erythro-5,6,7,8-tetrahydrobiopterin = (6R)-L-erythro-6,7-dihydrobiopterin + H2O</text>
        <dbReference type="Rhea" id="RHEA:11920"/>
        <dbReference type="ChEBI" id="CHEBI:15377"/>
        <dbReference type="ChEBI" id="CHEBI:15642"/>
        <dbReference type="ChEBI" id="CHEBI:43120"/>
        <dbReference type="EC" id="4.2.1.96"/>
    </reaction>
</comment>
<organism evidence="5 6">
    <name type="scientific">Lishizhenia tianjinensis</name>
    <dbReference type="NCBI Taxonomy" id="477690"/>
    <lineage>
        <taxon>Bacteria</taxon>
        <taxon>Pseudomonadati</taxon>
        <taxon>Bacteroidota</taxon>
        <taxon>Flavobacteriia</taxon>
        <taxon>Flavobacteriales</taxon>
        <taxon>Crocinitomicaceae</taxon>
        <taxon>Lishizhenia</taxon>
    </lineage>
</organism>
<accession>A0A1I7AX15</accession>
<keyword evidence="6" id="KW-1185">Reference proteome</keyword>
<dbReference type="OrthoDB" id="9794987at2"/>
<evidence type="ECO:0000313" key="5">
    <source>
        <dbReference type="EMBL" id="SFT79454.1"/>
    </source>
</evidence>
<dbReference type="PANTHER" id="PTHR12599:SF0">
    <property type="entry name" value="PTERIN-4-ALPHA-CARBINOLAMINE DEHYDRATASE"/>
    <property type="match status" value="1"/>
</dbReference>
<evidence type="ECO:0000313" key="6">
    <source>
        <dbReference type="Proteomes" id="UP000236454"/>
    </source>
</evidence>
<evidence type="ECO:0000256" key="1">
    <source>
        <dbReference type="ARBA" id="ARBA00001554"/>
    </source>
</evidence>
<evidence type="ECO:0000256" key="2">
    <source>
        <dbReference type="ARBA" id="ARBA00006472"/>
    </source>
</evidence>
<sequence length="113" mass="12973">MRKLTELEIEQALKTLDGWALKEGKLCSEFVFEDFKSAFAAMTEIALHAEEIQHHPEWCNVYNKLEIRLFTHDIQSLSMLDLQLATIINAMGRNYKVKRIVPETVNAPLLPSS</sequence>
<dbReference type="Gene3D" id="3.30.1360.20">
    <property type="entry name" value="Transcriptional coactivator/pterin dehydratase"/>
    <property type="match status" value="1"/>
</dbReference>
<proteinExistence type="inferred from homology"/>
<reference evidence="5 6" key="1">
    <citation type="submission" date="2016-10" db="EMBL/GenBank/DDBJ databases">
        <authorList>
            <person name="de Groot N.N."/>
        </authorList>
    </citation>
    <scope>NUCLEOTIDE SEQUENCE [LARGE SCALE GENOMIC DNA]</scope>
    <source>
        <strain evidence="5 6">CGMCC 1.7005</strain>
    </source>
</reference>
<protein>
    <recommendedName>
        <fullName evidence="4">Putative pterin-4-alpha-carbinolamine dehydratase</fullName>
        <shortName evidence="4">PHS</shortName>
        <ecNumber evidence="4">4.2.1.96</ecNumber>
    </recommendedName>
    <alternativeName>
        <fullName evidence="4">4-alpha-hydroxy-tetrahydropterin dehydratase</fullName>
    </alternativeName>
    <alternativeName>
        <fullName evidence="4">Pterin carbinolamine dehydratase</fullName>
        <shortName evidence="4">PCD</shortName>
    </alternativeName>
</protein>
<dbReference type="InterPro" id="IPR001533">
    <property type="entry name" value="Pterin_deHydtase"/>
</dbReference>